<feature type="region of interest" description="Disordered" evidence="1">
    <location>
        <begin position="308"/>
        <end position="330"/>
    </location>
</feature>
<dbReference type="CDD" id="cd00170">
    <property type="entry name" value="SEC14"/>
    <property type="match status" value="1"/>
</dbReference>
<dbReference type="Gene3D" id="3.40.525.10">
    <property type="entry name" value="CRAL-TRIO lipid binding domain"/>
    <property type="match status" value="1"/>
</dbReference>
<dbReference type="PANTHER" id="PTHR10174:SF120">
    <property type="entry name" value="CELLULAR RETINALDEHYDE BINDING PROTEIN"/>
    <property type="match status" value="1"/>
</dbReference>
<reference evidence="3" key="1">
    <citation type="submission" date="2022-05" db="EMBL/GenBank/DDBJ databases">
        <authorList>
            <person name="Okamura Y."/>
        </authorList>
    </citation>
    <scope>NUCLEOTIDE SEQUENCE</scope>
</reference>
<dbReference type="PROSITE" id="PS50191">
    <property type="entry name" value="CRAL_TRIO"/>
    <property type="match status" value="1"/>
</dbReference>
<evidence type="ECO:0000256" key="1">
    <source>
        <dbReference type="SAM" id="MobiDB-lite"/>
    </source>
</evidence>
<dbReference type="EMBL" id="CALOZG010000087">
    <property type="protein sequence ID" value="CAH4038432.1"/>
    <property type="molecule type" value="Genomic_DNA"/>
</dbReference>
<organism evidence="3 4">
    <name type="scientific">Pieris brassicae</name>
    <name type="common">White butterfly</name>
    <name type="synonym">Large white butterfly</name>
    <dbReference type="NCBI Taxonomy" id="7116"/>
    <lineage>
        <taxon>Eukaryota</taxon>
        <taxon>Metazoa</taxon>
        <taxon>Ecdysozoa</taxon>
        <taxon>Arthropoda</taxon>
        <taxon>Hexapoda</taxon>
        <taxon>Insecta</taxon>
        <taxon>Pterygota</taxon>
        <taxon>Neoptera</taxon>
        <taxon>Endopterygota</taxon>
        <taxon>Lepidoptera</taxon>
        <taxon>Glossata</taxon>
        <taxon>Ditrysia</taxon>
        <taxon>Papilionoidea</taxon>
        <taxon>Pieridae</taxon>
        <taxon>Pierinae</taxon>
        <taxon>Pieris</taxon>
    </lineage>
</organism>
<dbReference type="Proteomes" id="UP001152562">
    <property type="component" value="Unassembled WGS sequence"/>
</dbReference>
<dbReference type="PANTHER" id="PTHR10174">
    <property type="entry name" value="ALPHA-TOCOPHEROL TRANSFER PROTEIN-RELATED"/>
    <property type="match status" value="1"/>
</dbReference>
<gene>
    <name evidence="3" type="ORF">PIBRA_LOCUS13992</name>
</gene>
<dbReference type="Gene3D" id="1.10.8.20">
    <property type="entry name" value="N-terminal domain of phosphatidylinositol transfer protein sec14p"/>
    <property type="match status" value="1"/>
</dbReference>
<dbReference type="SUPFAM" id="SSF52087">
    <property type="entry name" value="CRAL/TRIO domain"/>
    <property type="match status" value="1"/>
</dbReference>
<dbReference type="InterPro" id="IPR036273">
    <property type="entry name" value="CRAL/TRIO_N_dom_sf"/>
</dbReference>
<dbReference type="GO" id="GO:0016020">
    <property type="term" value="C:membrane"/>
    <property type="evidence" value="ECO:0007669"/>
    <property type="project" value="TreeGrafter"/>
</dbReference>
<keyword evidence="4" id="KW-1185">Reference proteome</keyword>
<feature type="compositionally biased region" description="Polar residues" evidence="1">
    <location>
        <begin position="308"/>
        <end position="317"/>
    </location>
</feature>
<proteinExistence type="predicted"/>
<dbReference type="SMART" id="SM01100">
    <property type="entry name" value="CRAL_TRIO_N"/>
    <property type="match status" value="1"/>
</dbReference>
<dbReference type="GO" id="GO:1902936">
    <property type="term" value="F:phosphatidylinositol bisphosphate binding"/>
    <property type="evidence" value="ECO:0007669"/>
    <property type="project" value="TreeGrafter"/>
</dbReference>
<dbReference type="InterPro" id="IPR011074">
    <property type="entry name" value="CRAL/TRIO_N_dom"/>
</dbReference>
<dbReference type="OrthoDB" id="75724at2759"/>
<comment type="caution">
    <text evidence="3">The sequence shown here is derived from an EMBL/GenBank/DDBJ whole genome shotgun (WGS) entry which is preliminary data.</text>
</comment>
<dbReference type="Pfam" id="PF00650">
    <property type="entry name" value="CRAL_TRIO"/>
    <property type="match status" value="1"/>
</dbReference>
<protein>
    <recommendedName>
        <fullName evidence="2">CRAL-TRIO domain-containing protein</fullName>
    </recommendedName>
</protein>
<dbReference type="InterPro" id="IPR001251">
    <property type="entry name" value="CRAL-TRIO_dom"/>
</dbReference>
<dbReference type="InterPro" id="IPR036865">
    <property type="entry name" value="CRAL-TRIO_dom_sf"/>
</dbReference>
<sequence>MTTASVLLTVSTNWGSNDYCEKDGIVRKVRNTAEVAAGELRESPATKEQALLNMREWIQKNPDIRNVRQDDTFLLRFLRHKKFSVPMAQQTLLKYLNLRKFYSNCMVKLDCQDPNLKEIISSGYIAVSPVRDSFGRRVIVYNMSKFNISKFTCWDMVRAHAVIYETLMEDQTDQVHGFVHVGDGMGSSKTHVTAWNPIDFARLIKWGEQSFPMRHKGFQLFNVPSALKYIIDFAASKVSPKIGERLRLHSTSKTLYKEVDISCLPTNFGGKIPLQEMIDFTYKLLEEKRQVLLDLDDMEILSTRGIVSSRNTSSSPEGSVEGSFRKLEID</sequence>
<evidence type="ECO:0000313" key="4">
    <source>
        <dbReference type="Proteomes" id="UP001152562"/>
    </source>
</evidence>
<dbReference type="PRINTS" id="PR00180">
    <property type="entry name" value="CRETINALDHBP"/>
</dbReference>
<name>A0A9P0TU21_PIEBR</name>
<evidence type="ECO:0000313" key="3">
    <source>
        <dbReference type="EMBL" id="CAH4038432.1"/>
    </source>
</evidence>
<accession>A0A9P0TU21</accession>
<feature type="domain" description="CRAL-TRIO" evidence="2">
    <location>
        <begin position="112"/>
        <end position="276"/>
    </location>
</feature>
<dbReference type="SUPFAM" id="SSF46938">
    <property type="entry name" value="CRAL/TRIO N-terminal domain"/>
    <property type="match status" value="1"/>
</dbReference>
<dbReference type="AlphaFoldDB" id="A0A9P0TU21"/>
<evidence type="ECO:0000259" key="2">
    <source>
        <dbReference type="PROSITE" id="PS50191"/>
    </source>
</evidence>